<dbReference type="AlphaFoldDB" id="A0A1A8XUY6"/>
<evidence type="ECO:0008006" key="3">
    <source>
        <dbReference type="Google" id="ProtNLM"/>
    </source>
</evidence>
<reference evidence="1 2" key="1">
    <citation type="submission" date="2016-06" db="EMBL/GenBank/DDBJ databases">
        <authorList>
            <person name="Kjaerup R.B."/>
            <person name="Dalgaard T.S."/>
            <person name="Juul-Madsen H.R."/>
        </authorList>
    </citation>
    <scope>NUCLEOTIDE SEQUENCE [LARGE SCALE GENOMIC DNA]</scope>
    <source>
        <strain evidence="1">3</strain>
    </source>
</reference>
<evidence type="ECO:0000313" key="2">
    <source>
        <dbReference type="Proteomes" id="UP000199169"/>
    </source>
</evidence>
<dbReference type="STRING" id="1860102.ACCAA_570008"/>
<sequence length="75" mass="8215">MSPTLETLQAEVLRLSLADRARLLDRLIASLDVDCEAEAAWDALADEREQELETGAVQPVPLDVAIARLEARFPG</sequence>
<accession>A0A1A8XUY6</accession>
<name>A0A1A8XUY6_9PROT</name>
<gene>
    <name evidence="1" type="ORF">ACCAA_570008</name>
</gene>
<dbReference type="RefSeq" id="WP_186408234.1">
    <property type="nucleotide sequence ID" value="NZ_FLQX01000135.1"/>
</dbReference>
<protein>
    <recommendedName>
        <fullName evidence="3">Addiction module component</fullName>
    </recommendedName>
</protein>
<evidence type="ECO:0000313" key="1">
    <source>
        <dbReference type="EMBL" id="SBT08387.1"/>
    </source>
</evidence>
<dbReference type="Pfam" id="PF09720">
    <property type="entry name" value="Unstab_antitox"/>
    <property type="match status" value="1"/>
</dbReference>
<dbReference type="Proteomes" id="UP000199169">
    <property type="component" value="Unassembled WGS sequence"/>
</dbReference>
<keyword evidence="2" id="KW-1185">Reference proteome</keyword>
<organism evidence="1 2">
    <name type="scientific">Candidatus Accumulibacter aalborgensis</name>
    <dbReference type="NCBI Taxonomy" id="1860102"/>
    <lineage>
        <taxon>Bacteria</taxon>
        <taxon>Pseudomonadati</taxon>
        <taxon>Pseudomonadota</taxon>
        <taxon>Betaproteobacteria</taxon>
        <taxon>Candidatus Accumulibacter</taxon>
    </lineage>
</organism>
<proteinExistence type="predicted"/>
<dbReference type="EMBL" id="FLQX01000135">
    <property type="protein sequence ID" value="SBT08387.1"/>
    <property type="molecule type" value="Genomic_DNA"/>
</dbReference>
<dbReference type="InterPro" id="IPR013406">
    <property type="entry name" value="CHP02574_addiction_mod"/>
</dbReference>